<name>A0ABU6P397_9BACI</name>
<dbReference type="InterPro" id="IPR001466">
    <property type="entry name" value="Beta-lactam-related"/>
</dbReference>
<dbReference type="Gene3D" id="3.40.710.10">
    <property type="entry name" value="DD-peptidase/beta-lactamase superfamily"/>
    <property type="match status" value="1"/>
</dbReference>
<feature type="transmembrane region" description="Helical" evidence="1">
    <location>
        <begin position="593"/>
        <end position="613"/>
    </location>
</feature>
<dbReference type="PANTHER" id="PTHR46825">
    <property type="entry name" value="D-ALANYL-D-ALANINE-CARBOXYPEPTIDASE/ENDOPEPTIDASE AMPH"/>
    <property type="match status" value="1"/>
</dbReference>
<gene>
    <name evidence="3" type="ORF">P9271_17605</name>
</gene>
<evidence type="ECO:0000313" key="4">
    <source>
        <dbReference type="Proteomes" id="UP001342826"/>
    </source>
</evidence>
<accession>A0ABU6P397</accession>
<protein>
    <submittedName>
        <fullName evidence="3">Serine hydrolase</fullName>
        <ecNumber evidence="3">3.-.-.-</ecNumber>
    </submittedName>
</protein>
<dbReference type="Pfam" id="PF00144">
    <property type="entry name" value="Beta-lactamase"/>
    <property type="match status" value="1"/>
</dbReference>
<dbReference type="InterPro" id="IPR012338">
    <property type="entry name" value="Beta-lactam/transpept-like"/>
</dbReference>
<sequence length="649" mass="72593">MGKPVRKKLVPIVLSMIVLVSTFFSWPVTSLAVEETSSKAILASELGKTTPSGIPISELEGFVDNYVKDYIGKTTSGAAIVVLKDNQIVLSKGYGDANIEKDIPVDTRKTVFEWGSITKLFVWTSVMQLVEQGKIDLNEDIRTYLPEGFLTKLKYDSPITMLDLMHHTAGFEDYIFDLGYSSPDKVKSLEEGLKLAEPVQVYKPGEVVAYSNFSTSLAAYIVELLTGQEFYQYTSEHIFSKIDSKNASIHPKLSDNKKLLENKATGYKLNGPSQFIESNDFYVSMYPSGAINGTAEDLAKFASALMLKEEDSSPLFQKKETLDEFLTQSYSANENILGNAHGFWEYDGRKRGLTHGGNTEAFSSNLHIVPEENFAVIILTNQSGEMDICYGLTKELVGEESVSVAASNENMPDASELEGTYTSARRAYHGFLNIYYELIPLKITAVNDREIQLGMSGLSANYIQTSPYVYKKIKGHTLFDAMEAIYFHVENGKVTQISAPISDYLPVSTGKSLPFLIMYLILAVLSVSYLIVSPLILLFHGIRQRRKKHPASLLQRWNSILILTGTAIVINNFILIARMLIDNLRAYSEIAAHIIINYGLTASGVISIVFMLVKGRKTELTKLQKFYYGLSIIMFFILVFLLIVWQFYR</sequence>
<keyword evidence="1" id="KW-0472">Membrane</keyword>
<organism evidence="3 4">
    <name type="scientific">Metabacillus fastidiosus</name>
    <dbReference type="NCBI Taxonomy" id="1458"/>
    <lineage>
        <taxon>Bacteria</taxon>
        <taxon>Bacillati</taxon>
        <taxon>Bacillota</taxon>
        <taxon>Bacilli</taxon>
        <taxon>Bacillales</taxon>
        <taxon>Bacillaceae</taxon>
        <taxon>Metabacillus</taxon>
    </lineage>
</organism>
<feature type="transmembrane region" description="Helical" evidence="1">
    <location>
        <begin position="516"/>
        <end position="539"/>
    </location>
</feature>
<dbReference type="EC" id="3.-.-.-" evidence="3"/>
<dbReference type="Proteomes" id="UP001342826">
    <property type="component" value="Unassembled WGS sequence"/>
</dbReference>
<feature type="transmembrane region" description="Helical" evidence="1">
    <location>
        <begin position="625"/>
        <end position="648"/>
    </location>
</feature>
<dbReference type="PANTHER" id="PTHR46825:SF9">
    <property type="entry name" value="BETA-LACTAMASE-RELATED DOMAIN-CONTAINING PROTEIN"/>
    <property type="match status" value="1"/>
</dbReference>
<dbReference type="RefSeq" id="WP_328015650.1">
    <property type="nucleotide sequence ID" value="NZ_JARTFS010000013.1"/>
</dbReference>
<dbReference type="GO" id="GO:0016787">
    <property type="term" value="F:hydrolase activity"/>
    <property type="evidence" value="ECO:0007669"/>
    <property type="project" value="UniProtKB-KW"/>
</dbReference>
<keyword evidence="1" id="KW-0812">Transmembrane</keyword>
<evidence type="ECO:0000256" key="1">
    <source>
        <dbReference type="SAM" id="Phobius"/>
    </source>
</evidence>
<evidence type="ECO:0000313" key="3">
    <source>
        <dbReference type="EMBL" id="MED4403127.1"/>
    </source>
</evidence>
<dbReference type="EMBL" id="JARTFS010000013">
    <property type="protein sequence ID" value="MED4403127.1"/>
    <property type="molecule type" value="Genomic_DNA"/>
</dbReference>
<proteinExistence type="predicted"/>
<reference evidence="3 4" key="1">
    <citation type="submission" date="2023-03" db="EMBL/GenBank/DDBJ databases">
        <title>Bacillus Genome Sequencing.</title>
        <authorList>
            <person name="Dunlap C."/>
        </authorList>
    </citation>
    <scope>NUCLEOTIDE SEQUENCE [LARGE SCALE GENOMIC DNA]</scope>
    <source>
        <strain evidence="3 4">NRS-1717</strain>
    </source>
</reference>
<feature type="domain" description="Beta-lactamase-related" evidence="2">
    <location>
        <begin position="64"/>
        <end position="385"/>
    </location>
</feature>
<comment type="caution">
    <text evidence="3">The sequence shown here is derived from an EMBL/GenBank/DDBJ whole genome shotgun (WGS) entry which is preliminary data.</text>
</comment>
<dbReference type="InterPro" id="IPR050491">
    <property type="entry name" value="AmpC-like"/>
</dbReference>
<feature type="transmembrane region" description="Helical" evidence="1">
    <location>
        <begin position="560"/>
        <end position="581"/>
    </location>
</feature>
<keyword evidence="1" id="KW-1133">Transmembrane helix</keyword>
<keyword evidence="3" id="KW-0378">Hydrolase</keyword>
<dbReference type="SUPFAM" id="SSF56601">
    <property type="entry name" value="beta-lactamase/transpeptidase-like"/>
    <property type="match status" value="1"/>
</dbReference>
<evidence type="ECO:0000259" key="2">
    <source>
        <dbReference type="Pfam" id="PF00144"/>
    </source>
</evidence>
<keyword evidence="4" id="KW-1185">Reference proteome</keyword>